<feature type="binding site" evidence="5">
    <location>
        <position position="118"/>
    </location>
    <ligand>
        <name>substrate</name>
    </ligand>
</feature>
<evidence type="ECO:0000256" key="2">
    <source>
        <dbReference type="ARBA" id="ARBA00022857"/>
    </source>
</evidence>
<keyword evidence="9" id="KW-1185">Reference proteome</keyword>
<feature type="site" description="Lowers pKa of active site Tyr" evidence="6">
    <location>
        <position position="82"/>
    </location>
</feature>
<comment type="similarity">
    <text evidence="1">Belongs to the aldo/keto reductase family.</text>
</comment>
<dbReference type="Proteomes" id="UP000273326">
    <property type="component" value="Chromosome"/>
</dbReference>
<keyword evidence="2" id="KW-0521">NADP</keyword>
<evidence type="ECO:0000256" key="5">
    <source>
        <dbReference type="PIRSR" id="PIRSR000097-2"/>
    </source>
</evidence>
<evidence type="ECO:0000256" key="6">
    <source>
        <dbReference type="PIRSR" id="PIRSR000097-3"/>
    </source>
</evidence>
<keyword evidence="3" id="KW-0560">Oxidoreductase</keyword>
<dbReference type="Gene3D" id="3.20.20.100">
    <property type="entry name" value="NADP-dependent oxidoreductase domain"/>
    <property type="match status" value="1"/>
</dbReference>
<dbReference type="InterPro" id="IPR023210">
    <property type="entry name" value="NADP_OxRdtase_dom"/>
</dbReference>
<evidence type="ECO:0000259" key="7">
    <source>
        <dbReference type="Pfam" id="PF00248"/>
    </source>
</evidence>
<dbReference type="InterPro" id="IPR020471">
    <property type="entry name" value="AKR"/>
</dbReference>
<dbReference type="RefSeq" id="WP_126108729.1">
    <property type="nucleotide sequence ID" value="NZ_CP034465.1"/>
</dbReference>
<dbReference type="OrthoDB" id="191683at2"/>
<dbReference type="AlphaFoldDB" id="A0A3S9H8G4"/>
<evidence type="ECO:0000313" key="8">
    <source>
        <dbReference type="EMBL" id="AZP03638.1"/>
    </source>
</evidence>
<dbReference type="KEGG" id="jeh:EJN90_02540"/>
<dbReference type="SUPFAM" id="SSF51430">
    <property type="entry name" value="NAD(P)-linked oxidoreductase"/>
    <property type="match status" value="1"/>
</dbReference>
<sequence>MEFVKLNTGIQIPIVGSGTNTFGKEDGDYSGKINGDTTELIQAIKAGYRHFDTAISYRNESVVGDAIKESGFERDDFFLTSKIPGRPEYTNSEKAVIEAVESSLKAFRTDYIDLYLIHHPWENLEEIVSVWKVLEQYVDQGTLKAIGVSNFDEAQLSHLLQHARIKPAVNQIESHPGKWNHEIIHYSLEQGVIPEAWGPLSRTDDAAKEKLTKIANNYKKTWAQVILRYQIERGVIVIPKSHNSERQKDNLAIFGFSLTEEEKNEIAAL</sequence>
<dbReference type="CDD" id="cd19071">
    <property type="entry name" value="AKR_AKR1-5-like"/>
    <property type="match status" value="1"/>
</dbReference>
<dbReference type="GO" id="GO:0016616">
    <property type="term" value="F:oxidoreductase activity, acting on the CH-OH group of donors, NAD or NADP as acceptor"/>
    <property type="evidence" value="ECO:0007669"/>
    <property type="project" value="UniProtKB-ARBA"/>
</dbReference>
<dbReference type="PROSITE" id="PS00798">
    <property type="entry name" value="ALDOKETO_REDUCTASE_1"/>
    <property type="match status" value="1"/>
</dbReference>
<accession>A0A3S9H8G4</accession>
<dbReference type="InterPro" id="IPR036812">
    <property type="entry name" value="NAD(P)_OxRdtase_dom_sf"/>
</dbReference>
<feature type="domain" description="NADP-dependent oxidoreductase" evidence="7">
    <location>
        <begin position="16"/>
        <end position="268"/>
    </location>
</feature>
<dbReference type="PIRSF" id="PIRSF000097">
    <property type="entry name" value="AKR"/>
    <property type="match status" value="1"/>
</dbReference>
<evidence type="ECO:0000256" key="1">
    <source>
        <dbReference type="ARBA" id="ARBA00007905"/>
    </source>
</evidence>
<proteinExistence type="inferred from homology"/>
<reference evidence="9" key="1">
    <citation type="submission" date="2018-12" db="EMBL/GenBank/DDBJ databases">
        <title>Complete genome sequencing of Jeotgalibaca sp. H21T32.</title>
        <authorList>
            <person name="Bae J.-W."/>
            <person name="Lee S.-Y."/>
        </authorList>
    </citation>
    <scope>NUCLEOTIDE SEQUENCE [LARGE SCALE GENOMIC DNA]</scope>
    <source>
        <strain evidence="9">H21T32</strain>
    </source>
</reference>
<dbReference type="FunFam" id="3.20.20.100:FF:000002">
    <property type="entry name" value="2,5-diketo-D-gluconic acid reductase A"/>
    <property type="match status" value="1"/>
</dbReference>
<dbReference type="PANTHER" id="PTHR43827:SF3">
    <property type="entry name" value="NADP-DEPENDENT OXIDOREDUCTASE DOMAIN-CONTAINING PROTEIN"/>
    <property type="match status" value="1"/>
</dbReference>
<dbReference type="Pfam" id="PF00248">
    <property type="entry name" value="Aldo_ket_red"/>
    <property type="match status" value="1"/>
</dbReference>
<evidence type="ECO:0000313" key="9">
    <source>
        <dbReference type="Proteomes" id="UP000273326"/>
    </source>
</evidence>
<dbReference type="EMBL" id="CP034465">
    <property type="protein sequence ID" value="AZP03638.1"/>
    <property type="molecule type" value="Genomic_DNA"/>
</dbReference>
<dbReference type="InterPro" id="IPR018170">
    <property type="entry name" value="Aldo/ket_reductase_CS"/>
</dbReference>
<evidence type="ECO:0000256" key="3">
    <source>
        <dbReference type="ARBA" id="ARBA00023002"/>
    </source>
</evidence>
<gene>
    <name evidence="8" type="ORF">EJN90_02540</name>
</gene>
<evidence type="ECO:0000256" key="4">
    <source>
        <dbReference type="PIRSR" id="PIRSR000097-1"/>
    </source>
</evidence>
<organism evidence="8 9">
    <name type="scientific">Jeotgalibaca ciconiae</name>
    <dbReference type="NCBI Taxonomy" id="2496265"/>
    <lineage>
        <taxon>Bacteria</taxon>
        <taxon>Bacillati</taxon>
        <taxon>Bacillota</taxon>
        <taxon>Bacilli</taxon>
        <taxon>Lactobacillales</taxon>
        <taxon>Carnobacteriaceae</taxon>
        <taxon>Jeotgalibaca</taxon>
    </lineage>
</organism>
<protein>
    <submittedName>
        <fullName evidence="8">Aldo/keto reductase</fullName>
    </submittedName>
</protein>
<dbReference type="PRINTS" id="PR00069">
    <property type="entry name" value="ALDKETRDTASE"/>
</dbReference>
<dbReference type="PANTHER" id="PTHR43827">
    <property type="entry name" value="2,5-DIKETO-D-GLUCONIC ACID REDUCTASE"/>
    <property type="match status" value="1"/>
</dbReference>
<name>A0A3S9H8G4_9LACT</name>
<feature type="active site" description="Proton donor" evidence="4">
    <location>
        <position position="57"/>
    </location>
</feature>